<keyword evidence="2" id="KW-1185">Reference proteome</keyword>
<reference evidence="1 2" key="2">
    <citation type="submission" date="2015-01" db="EMBL/GenBank/DDBJ databases">
        <title>Complete genome sequence of Pyrinomonas methylaliphatogenes type strain K22T.</title>
        <authorList>
            <person name="Lee K.C.Y."/>
            <person name="Power J.F."/>
            <person name="Dunfield P.F."/>
            <person name="Morgan X.C."/>
            <person name="Huttenhower C."/>
            <person name="Stott M.B."/>
        </authorList>
    </citation>
    <scope>NUCLEOTIDE SEQUENCE [LARGE SCALE GENOMIC DNA]</scope>
    <source>
        <strain evidence="1 2">K22</strain>
    </source>
</reference>
<dbReference type="RefSeq" id="WP_041974732.1">
    <property type="nucleotide sequence ID" value="NZ_CBXV010000003.1"/>
</dbReference>
<evidence type="ECO:0000313" key="1">
    <source>
        <dbReference type="EMBL" id="CDM64834.1"/>
    </source>
</evidence>
<evidence type="ECO:0000313" key="2">
    <source>
        <dbReference type="Proteomes" id="UP000031518"/>
    </source>
</evidence>
<organism evidence="1 2">
    <name type="scientific">Pyrinomonas methylaliphatogenes</name>
    <dbReference type="NCBI Taxonomy" id="454194"/>
    <lineage>
        <taxon>Bacteria</taxon>
        <taxon>Pseudomonadati</taxon>
        <taxon>Acidobacteriota</taxon>
        <taxon>Blastocatellia</taxon>
        <taxon>Blastocatellales</taxon>
        <taxon>Pyrinomonadaceae</taxon>
        <taxon>Pyrinomonas</taxon>
    </lineage>
</organism>
<sequence>MSSPRVKSKKLFFPLLSGCADRQLSSIFALLFSLVLAFASIARAQQAGNAPGPALAEWRDDFSGAALDAKKWEPFVIEGRGEGRSELRDGILRQRYAEGARAGVRSVPVFSGSRFIVEAKVAGVGASAPQSWANAILALLFDGAGRERIEWIVRSDGALEAWEAKGGKLERIDDGQLKVSDPHPKLSIGRRGDDLFFLVNDQVKLQRSIKGLPNEFRVMLYGFGASENDWDEVRVITQGSSAQAVAPVQSGAASAAEVEVWTDEFAGDHLDEAKWEVYTFEGASGGKVEIKNGQLRMRGAGGSRSGVRSRMMWSADSFLVEATLARVGPRMPNPGEDSFPVGYAILAVLFDGRADNRIEWILRSDGIFEAWDITNGKFERLDNNNLATRVKNPRLGIMRVGDEISFLLNGQVGLKRPIRSLPRNFRVMLYGFGSSENDWEAISVRVPKR</sequence>
<protein>
    <submittedName>
        <fullName evidence="1">Uncharacterized protein</fullName>
    </submittedName>
</protein>
<reference evidence="1 2" key="1">
    <citation type="submission" date="2013-12" db="EMBL/GenBank/DDBJ databases">
        <authorList>
            <person name="Stott M."/>
        </authorList>
    </citation>
    <scope>NUCLEOTIDE SEQUENCE [LARGE SCALE GENOMIC DNA]</scope>
    <source>
        <strain evidence="1 2">K22</strain>
    </source>
</reference>
<proteinExistence type="predicted"/>
<dbReference type="AlphaFoldDB" id="A0A0B6WX09"/>
<dbReference type="STRING" id="454194.PYK22_00829"/>
<dbReference type="EMBL" id="CBXV010000003">
    <property type="protein sequence ID" value="CDM64834.1"/>
    <property type="molecule type" value="Genomic_DNA"/>
</dbReference>
<dbReference type="Proteomes" id="UP000031518">
    <property type="component" value="Unassembled WGS sequence"/>
</dbReference>
<accession>A0A0B6WX09</accession>
<name>A0A0B6WX09_9BACT</name>
<gene>
    <name evidence="1" type="ORF">PYK22_00829</name>
</gene>